<evidence type="ECO:0000256" key="2">
    <source>
        <dbReference type="SAM" id="Phobius"/>
    </source>
</evidence>
<gene>
    <name evidence="3" type="ORF">SAMN05660976_05465</name>
</gene>
<evidence type="ECO:0000313" key="4">
    <source>
        <dbReference type="Proteomes" id="UP000198953"/>
    </source>
</evidence>
<keyword evidence="2" id="KW-1133">Transmembrane helix</keyword>
<name>A0A1H7ZA05_9ACTN</name>
<keyword evidence="4" id="KW-1185">Reference proteome</keyword>
<proteinExistence type="predicted"/>
<feature type="transmembrane region" description="Helical" evidence="2">
    <location>
        <begin position="77"/>
        <end position="102"/>
    </location>
</feature>
<feature type="region of interest" description="Disordered" evidence="1">
    <location>
        <begin position="10"/>
        <end position="58"/>
    </location>
</feature>
<protein>
    <submittedName>
        <fullName evidence="3">Uncharacterized protein</fullName>
    </submittedName>
</protein>
<dbReference type="OrthoDB" id="3543846at2"/>
<feature type="compositionally biased region" description="Basic and acidic residues" evidence="1">
    <location>
        <begin position="10"/>
        <end position="22"/>
    </location>
</feature>
<dbReference type="Proteomes" id="UP000198953">
    <property type="component" value="Unassembled WGS sequence"/>
</dbReference>
<dbReference type="EMBL" id="FOBF01000014">
    <property type="protein sequence ID" value="SEM55240.1"/>
    <property type="molecule type" value="Genomic_DNA"/>
</dbReference>
<dbReference type="AlphaFoldDB" id="A0A1H7ZA05"/>
<sequence>MTRLILCLRQREETMPPEHMSHEQQPPDPDRTVQRRLPRPAPPPMGNPLEQSTRRLPYTPDMLPDVPHYVAKPPRSAWWWTVLVGGLVLLIGALAVGVVLWVRGNA</sequence>
<evidence type="ECO:0000256" key="1">
    <source>
        <dbReference type="SAM" id="MobiDB-lite"/>
    </source>
</evidence>
<reference evidence="3 4" key="1">
    <citation type="submission" date="2016-10" db="EMBL/GenBank/DDBJ databases">
        <authorList>
            <person name="de Groot N.N."/>
        </authorList>
    </citation>
    <scope>NUCLEOTIDE SEQUENCE [LARGE SCALE GENOMIC DNA]</scope>
    <source>
        <strain evidence="3 4">DSM 43357</strain>
    </source>
</reference>
<dbReference type="RefSeq" id="WP_143078776.1">
    <property type="nucleotide sequence ID" value="NZ_BBZG01000003.1"/>
</dbReference>
<evidence type="ECO:0000313" key="3">
    <source>
        <dbReference type="EMBL" id="SEM55240.1"/>
    </source>
</evidence>
<keyword evidence="2" id="KW-0472">Membrane</keyword>
<accession>A0A1H7ZA05</accession>
<organism evidence="3 4">
    <name type="scientific">Nonomuraea pusilla</name>
    <dbReference type="NCBI Taxonomy" id="46177"/>
    <lineage>
        <taxon>Bacteria</taxon>
        <taxon>Bacillati</taxon>
        <taxon>Actinomycetota</taxon>
        <taxon>Actinomycetes</taxon>
        <taxon>Streptosporangiales</taxon>
        <taxon>Streptosporangiaceae</taxon>
        <taxon>Nonomuraea</taxon>
    </lineage>
</organism>
<keyword evidence="2" id="KW-0812">Transmembrane</keyword>